<dbReference type="AlphaFoldDB" id="A0A0F9NTD1"/>
<protein>
    <submittedName>
        <fullName evidence="1">Uncharacterized protein</fullName>
    </submittedName>
</protein>
<dbReference type="EMBL" id="LAZR01006438">
    <property type="protein sequence ID" value="KKM92120.1"/>
    <property type="molecule type" value="Genomic_DNA"/>
</dbReference>
<gene>
    <name evidence="1" type="ORF">LCGC14_1221670</name>
</gene>
<comment type="caution">
    <text evidence="1">The sequence shown here is derived from an EMBL/GenBank/DDBJ whole genome shotgun (WGS) entry which is preliminary data.</text>
</comment>
<accession>A0A0F9NTD1</accession>
<name>A0A0F9NTD1_9ZZZZ</name>
<organism evidence="1">
    <name type="scientific">marine sediment metagenome</name>
    <dbReference type="NCBI Taxonomy" id="412755"/>
    <lineage>
        <taxon>unclassified sequences</taxon>
        <taxon>metagenomes</taxon>
        <taxon>ecological metagenomes</taxon>
    </lineage>
</organism>
<reference evidence="1" key="1">
    <citation type="journal article" date="2015" name="Nature">
        <title>Complex archaea that bridge the gap between prokaryotes and eukaryotes.</title>
        <authorList>
            <person name="Spang A."/>
            <person name="Saw J.H."/>
            <person name="Jorgensen S.L."/>
            <person name="Zaremba-Niedzwiedzka K."/>
            <person name="Martijn J."/>
            <person name="Lind A.E."/>
            <person name="van Eijk R."/>
            <person name="Schleper C."/>
            <person name="Guy L."/>
            <person name="Ettema T.J."/>
        </authorList>
    </citation>
    <scope>NUCLEOTIDE SEQUENCE</scope>
</reference>
<sequence length="328" mass="38921">MKDLSDNQLIDSYEKVLILDDVYKSNILNFWDKEFIEVYIDLGLIKNIRSLRELEKKTDDFILRLGEETVTIEKNTISVPDDTLYLIINKKFKSLTRRNFNLALTRLKGVRCENSNTIHSLVFEIGEHDYVLSDDIYYILDQYGNIYQSIKIEVTIEGFYQRFKDIKEKIIGYIKILEPALNTKPVFNKIKNAMEENKDIIQYLKDEKVELSDKFYFNKINKDDEIFKQWNLQLLTLLKLRFQIEQIDKKLIELKKYYSGKDKKLDYLEFIEKVSFNDDEIVDNIQSSLIGLRKDLVKINVVVSKLTSKELKLLNLDYERLIIISSDE</sequence>
<evidence type="ECO:0000313" key="1">
    <source>
        <dbReference type="EMBL" id="KKM92120.1"/>
    </source>
</evidence>
<proteinExistence type="predicted"/>